<name>A0A7L5E162_9SPHI</name>
<dbReference type="KEGG" id="mrob:HH214_09635"/>
<gene>
    <name evidence="1" type="ORF">HH214_09635</name>
</gene>
<dbReference type="RefSeq" id="WP_169607229.1">
    <property type="nucleotide sequence ID" value="NZ_CP051682.1"/>
</dbReference>
<proteinExistence type="predicted"/>
<accession>A0A7L5E162</accession>
<organism evidence="1 2">
    <name type="scientific">Mucilaginibacter robiniae</name>
    <dbReference type="NCBI Taxonomy" id="2728022"/>
    <lineage>
        <taxon>Bacteria</taxon>
        <taxon>Pseudomonadati</taxon>
        <taxon>Bacteroidota</taxon>
        <taxon>Sphingobacteriia</taxon>
        <taxon>Sphingobacteriales</taxon>
        <taxon>Sphingobacteriaceae</taxon>
        <taxon>Mucilaginibacter</taxon>
    </lineage>
</organism>
<sequence>MWIRGDGNVGIGIDDPQAKLAVNGMIRSKEVKVETANFPDYVFKSSYRLPSLEEVKTYIDKNKHLPEVPAAAEVEKEGMNLGEMNKVLLKKVEELTLYLIQQRKLMECQQLQINKLANKLRKR</sequence>
<dbReference type="EMBL" id="CP051682">
    <property type="protein sequence ID" value="QJD96117.1"/>
    <property type="molecule type" value="Genomic_DNA"/>
</dbReference>
<evidence type="ECO:0000313" key="1">
    <source>
        <dbReference type="EMBL" id="QJD96117.1"/>
    </source>
</evidence>
<reference evidence="1 2" key="1">
    <citation type="submission" date="2020-04" db="EMBL/GenBank/DDBJ databases">
        <title>Genome sequencing of novel species.</title>
        <authorList>
            <person name="Heo J."/>
            <person name="Kim S.-J."/>
            <person name="Kim J.-S."/>
            <person name="Hong S.-B."/>
            <person name="Kwon S.-W."/>
        </authorList>
    </citation>
    <scope>NUCLEOTIDE SEQUENCE [LARGE SCALE GENOMIC DNA]</scope>
    <source>
        <strain evidence="1 2">F39-2</strain>
    </source>
</reference>
<dbReference type="AlphaFoldDB" id="A0A7L5E162"/>
<protein>
    <submittedName>
        <fullName evidence="1">Uncharacterized protein</fullName>
    </submittedName>
</protein>
<dbReference type="Proteomes" id="UP000503278">
    <property type="component" value="Chromosome"/>
</dbReference>
<keyword evidence="2" id="KW-1185">Reference proteome</keyword>
<evidence type="ECO:0000313" key="2">
    <source>
        <dbReference type="Proteomes" id="UP000503278"/>
    </source>
</evidence>